<dbReference type="PATRIC" id="fig|1173027.3.peg.7301"/>
<feature type="domain" description="CRISPR-associated protein Cas6-like N-terminal" evidence="6">
    <location>
        <begin position="27"/>
        <end position="92"/>
    </location>
</feature>
<dbReference type="Proteomes" id="UP000010471">
    <property type="component" value="Plasmid pMIC7113.03"/>
</dbReference>
<dbReference type="NCBIfam" id="TIGR01877">
    <property type="entry name" value="cas_cas6"/>
    <property type="match status" value="1"/>
</dbReference>
<dbReference type="InterPro" id="IPR010156">
    <property type="entry name" value="CRISPR-assoc_prot_Cas6"/>
</dbReference>
<keyword evidence="2" id="KW-0255">Endonuclease</keyword>
<name>K9WP49_9CYAN</name>
<dbReference type="InterPro" id="IPR045648">
    <property type="entry name" value="CRISPR-assoc_Cas6-like_N"/>
</dbReference>
<dbReference type="Gene3D" id="3.30.70.1890">
    <property type="match status" value="1"/>
</dbReference>
<dbReference type="Gene3D" id="3.30.70.1900">
    <property type="match status" value="1"/>
</dbReference>
<evidence type="ECO:0000256" key="4">
    <source>
        <dbReference type="ARBA" id="ARBA00023118"/>
    </source>
</evidence>
<keyword evidence="3" id="KW-0378">Hydrolase</keyword>
<evidence type="ECO:0000256" key="2">
    <source>
        <dbReference type="ARBA" id="ARBA00022759"/>
    </source>
</evidence>
<keyword evidence="4" id="KW-0051">Antiviral defense</keyword>
<gene>
    <name evidence="7" type="ORF">Mic7113_6592</name>
</gene>
<dbReference type="KEGG" id="mic:Mic7113_6592"/>
<evidence type="ECO:0000259" key="6">
    <source>
        <dbReference type="Pfam" id="PF19308"/>
    </source>
</evidence>
<organism evidence="7 8">
    <name type="scientific">Allocoleopsis franciscana PCC 7113</name>
    <dbReference type="NCBI Taxonomy" id="1173027"/>
    <lineage>
        <taxon>Bacteria</taxon>
        <taxon>Bacillati</taxon>
        <taxon>Cyanobacteriota</taxon>
        <taxon>Cyanophyceae</taxon>
        <taxon>Coleofasciculales</taxon>
        <taxon>Coleofasciculaceae</taxon>
        <taxon>Allocoleopsis</taxon>
        <taxon>Allocoleopsis franciscana</taxon>
    </lineage>
</organism>
<keyword evidence="7" id="KW-0614">Plasmid</keyword>
<dbReference type="Pfam" id="PF10040">
    <property type="entry name" value="CRISPR_Cas6"/>
    <property type="match status" value="1"/>
</dbReference>
<keyword evidence="1" id="KW-0540">Nuclease</keyword>
<dbReference type="EMBL" id="CP003633">
    <property type="protein sequence ID" value="AFZ22165.1"/>
    <property type="molecule type" value="Genomic_DNA"/>
</dbReference>
<dbReference type="CDD" id="cd21141">
    <property type="entry name" value="Cas6_III-like"/>
    <property type="match status" value="1"/>
</dbReference>
<accession>K9WP49</accession>
<dbReference type="AlphaFoldDB" id="K9WP49"/>
<dbReference type="InterPro" id="IPR045747">
    <property type="entry name" value="CRISPR-assoc_prot_Cas6_N_sf"/>
</dbReference>
<sequence length="375" mass="42051">MAQRSLKKDQAGEPNLTWPSSTELVGLVFEVIPQKAATLYPEYTKTLHAWFLDQVRSHDPQLSASLHDDESKKPFTISGLDGKMDTTTGGQLQLLSDQTYYWTVTAFSPTVVQWLGHWLEHLPPAIELRYAPLQIQSVAFALPPTTYAQLYQAEIAKTLTLSFLTPTSFRRKGHHLPLPWPVNVFHSYLRRWNEFSGMPSDDEAFLAWVDESVLISRHQLESVKVAAGKQGKVTGFLGAVEYSLTSEATKQRHFQRLFTALGQLAPYCGTGHKTTFGLGQTRLGWLSKPNSIETLLAQALLAKRVEELTDVLMQGQKRTGGDRAIKVCQTQATILARQEAGESLIAIAQDLDMPYETVKTYVKRARHRLKSEELA</sequence>
<dbReference type="Pfam" id="PF19308">
    <property type="entry name" value="CRISPR_Cas6_N"/>
    <property type="match status" value="1"/>
</dbReference>
<dbReference type="InterPro" id="IPR019267">
    <property type="entry name" value="CRISPR-assoc_Cas6_C"/>
</dbReference>
<dbReference type="OrthoDB" id="425607at2"/>
<dbReference type="eggNOG" id="COG2197">
    <property type="taxonomic scope" value="Bacteria"/>
</dbReference>
<reference evidence="7 8" key="1">
    <citation type="submission" date="2012-06" db="EMBL/GenBank/DDBJ databases">
        <title>Finished plasmid 3 of genome of Microcoleus sp. PCC 7113.</title>
        <authorList>
            <consortium name="US DOE Joint Genome Institute"/>
            <person name="Gugger M."/>
            <person name="Coursin T."/>
            <person name="Rippka R."/>
            <person name="Tandeau De Marsac N."/>
            <person name="Huntemann M."/>
            <person name="Wei C.-L."/>
            <person name="Han J."/>
            <person name="Detter J.C."/>
            <person name="Han C."/>
            <person name="Tapia R."/>
            <person name="Chen A."/>
            <person name="Kyrpides N."/>
            <person name="Mavromatis K."/>
            <person name="Markowitz V."/>
            <person name="Szeto E."/>
            <person name="Ivanova N."/>
            <person name="Pagani I."/>
            <person name="Pati A."/>
            <person name="Goodwin L."/>
            <person name="Nordberg H.P."/>
            <person name="Cantor M.N."/>
            <person name="Hua S.X."/>
            <person name="Woyke T."/>
            <person name="Kerfeld C.A."/>
        </authorList>
    </citation>
    <scope>NUCLEOTIDE SEQUENCE [LARGE SCALE GENOMIC DNA]</scope>
    <source>
        <strain evidence="7 8">PCC 7113</strain>
        <plasmid evidence="7 8">pMIC7113.03</plasmid>
    </source>
</reference>
<feature type="domain" description="CRISPR-associated protein Cas6 C-terminal" evidence="5">
    <location>
        <begin position="161"/>
        <end position="281"/>
    </location>
</feature>
<evidence type="ECO:0000259" key="5">
    <source>
        <dbReference type="Pfam" id="PF10040"/>
    </source>
</evidence>
<evidence type="ECO:0000256" key="3">
    <source>
        <dbReference type="ARBA" id="ARBA00022801"/>
    </source>
</evidence>
<evidence type="ECO:0000256" key="1">
    <source>
        <dbReference type="ARBA" id="ARBA00022722"/>
    </source>
</evidence>
<dbReference type="GO" id="GO:0004519">
    <property type="term" value="F:endonuclease activity"/>
    <property type="evidence" value="ECO:0007669"/>
    <property type="project" value="UniProtKB-KW"/>
</dbReference>
<geneLocation type="plasmid" evidence="7 8">
    <name>pMIC7113.03</name>
</geneLocation>
<dbReference type="HOGENOM" id="CLU_063836_0_0_3"/>
<dbReference type="RefSeq" id="WP_015186224.1">
    <property type="nucleotide sequence ID" value="NC_019740.1"/>
</dbReference>
<evidence type="ECO:0000313" key="8">
    <source>
        <dbReference type="Proteomes" id="UP000010471"/>
    </source>
</evidence>
<evidence type="ECO:0000313" key="7">
    <source>
        <dbReference type="EMBL" id="AFZ22165.1"/>
    </source>
</evidence>
<dbReference type="eggNOG" id="COG5551">
    <property type="taxonomic scope" value="Bacteria"/>
</dbReference>
<proteinExistence type="predicted"/>
<dbReference type="GO" id="GO:0016788">
    <property type="term" value="F:hydrolase activity, acting on ester bonds"/>
    <property type="evidence" value="ECO:0007669"/>
    <property type="project" value="InterPro"/>
</dbReference>
<protein>
    <submittedName>
        <fullName evidence="7">CRISPR-associated protein, Cas6 family</fullName>
    </submittedName>
</protein>
<keyword evidence="8" id="KW-1185">Reference proteome</keyword>
<dbReference type="GO" id="GO:0051607">
    <property type="term" value="P:defense response to virus"/>
    <property type="evidence" value="ECO:0007669"/>
    <property type="project" value="UniProtKB-KW"/>
</dbReference>